<feature type="coiled-coil region" evidence="1">
    <location>
        <begin position="165"/>
        <end position="224"/>
    </location>
</feature>
<reference evidence="4 5" key="1">
    <citation type="submission" date="2018-06" db="EMBL/GenBank/DDBJ databases">
        <title>Thermoflavimicrobium daqus sp. nov., a thermophilic microbe isolated from Moutai-flavour Daqu.</title>
        <authorList>
            <person name="Wang X."/>
            <person name="Zhou H."/>
        </authorList>
    </citation>
    <scope>NUCLEOTIDE SEQUENCE [LARGE SCALE GENOMIC DNA]</scope>
    <source>
        <strain evidence="4 5">FBKL4.011</strain>
    </source>
</reference>
<dbReference type="GO" id="GO:0004222">
    <property type="term" value="F:metalloendopeptidase activity"/>
    <property type="evidence" value="ECO:0007669"/>
    <property type="project" value="TreeGrafter"/>
</dbReference>
<feature type="coiled-coil region" evidence="1">
    <location>
        <begin position="76"/>
        <end position="103"/>
    </location>
</feature>
<dbReference type="AlphaFoldDB" id="A0A364K581"/>
<name>A0A364K581_9BACL</name>
<protein>
    <recommendedName>
        <fullName evidence="3">M23ase beta-sheet core domain-containing protein</fullName>
    </recommendedName>
</protein>
<gene>
    <name evidence="4" type="ORF">DL897_09455</name>
</gene>
<dbReference type="Proteomes" id="UP000251213">
    <property type="component" value="Unassembled WGS sequence"/>
</dbReference>
<dbReference type="SUPFAM" id="SSF51261">
    <property type="entry name" value="Duplicated hybrid motif"/>
    <property type="match status" value="1"/>
</dbReference>
<dbReference type="InterPro" id="IPR016047">
    <property type="entry name" value="M23ase_b-sheet_dom"/>
</dbReference>
<keyword evidence="5" id="KW-1185">Reference proteome</keyword>
<evidence type="ECO:0000259" key="3">
    <source>
        <dbReference type="Pfam" id="PF01551"/>
    </source>
</evidence>
<feature type="chain" id="PRO_5016610714" description="M23ase beta-sheet core domain-containing protein" evidence="2">
    <location>
        <begin position="22"/>
        <end position="376"/>
    </location>
</feature>
<dbReference type="RefSeq" id="WP_113658896.1">
    <property type="nucleotide sequence ID" value="NZ_KZ845666.1"/>
</dbReference>
<sequence>MRAKAIFVLCLILLFSQTAMAQDSSDLNSKKQAMKERDRKILQLEKKQRRIVRDQLNILAEIQYLTKKLNMFDHKVFSIERLLETSQNNIKKLEKRAAKINDSKNHPSIHSKNLYDQWYVLLDSSSFEDFWKKFNSFVEEARLDARRLRDSEKNKQRLFGEQQKYQSLHKELKQTKLKANKLYHELHKRWKQNDQVLQTIQTEMTQLEDDNELQQKELQKWIQQAVTKAQMHEKKDDDFQLLNGNLRLLQWPVANAPLTSPFGNRWDPILHQNRLHKGIDIGGKLGAPIRAAAMGEVIEARPSSSFGYVIILYHGSGLSTLYAHMYAQTVKVRKGQQVQAGQIIAAVGSNGWSTGPHLHFEVHKHGKPVDPMNYLK</sequence>
<organism evidence="4 5">
    <name type="scientific">Thermoflavimicrobium daqui</name>
    <dbReference type="NCBI Taxonomy" id="2137476"/>
    <lineage>
        <taxon>Bacteria</taxon>
        <taxon>Bacillati</taxon>
        <taxon>Bacillota</taxon>
        <taxon>Bacilli</taxon>
        <taxon>Bacillales</taxon>
        <taxon>Thermoactinomycetaceae</taxon>
        <taxon>Thermoflavimicrobium</taxon>
    </lineage>
</organism>
<dbReference type="Pfam" id="PF01551">
    <property type="entry name" value="Peptidase_M23"/>
    <property type="match status" value="1"/>
</dbReference>
<evidence type="ECO:0000256" key="1">
    <source>
        <dbReference type="SAM" id="Coils"/>
    </source>
</evidence>
<dbReference type="CDD" id="cd12797">
    <property type="entry name" value="M23_peptidase"/>
    <property type="match status" value="1"/>
</dbReference>
<dbReference type="InterPro" id="IPR011055">
    <property type="entry name" value="Dup_hybrid_motif"/>
</dbReference>
<accession>A0A364K581</accession>
<feature type="signal peptide" evidence="2">
    <location>
        <begin position="1"/>
        <end position="21"/>
    </location>
</feature>
<proteinExistence type="predicted"/>
<keyword evidence="1" id="KW-0175">Coiled coil</keyword>
<comment type="caution">
    <text evidence="4">The sequence shown here is derived from an EMBL/GenBank/DDBJ whole genome shotgun (WGS) entry which is preliminary data.</text>
</comment>
<evidence type="ECO:0000313" key="5">
    <source>
        <dbReference type="Proteomes" id="UP000251213"/>
    </source>
</evidence>
<dbReference type="InterPro" id="IPR050570">
    <property type="entry name" value="Cell_wall_metabolism_enzyme"/>
</dbReference>
<dbReference type="PANTHER" id="PTHR21666:SF270">
    <property type="entry name" value="MUREIN HYDROLASE ACTIVATOR ENVC"/>
    <property type="match status" value="1"/>
</dbReference>
<dbReference type="EMBL" id="QJKK01000004">
    <property type="protein sequence ID" value="RAL24525.1"/>
    <property type="molecule type" value="Genomic_DNA"/>
</dbReference>
<keyword evidence="2" id="KW-0732">Signal</keyword>
<reference evidence="4 5" key="2">
    <citation type="submission" date="2018-06" db="EMBL/GenBank/DDBJ databases">
        <authorList>
            <person name="Zhirakovskaya E."/>
        </authorList>
    </citation>
    <scope>NUCLEOTIDE SEQUENCE [LARGE SCALE GENOMIC DNA]</scope>
    <source>
        <strain evidence="4 5">FBKL4.011</strain>
    </source>
</reference>
<dbReference type="OrthoDB" id="9805799at2"/>
<evidence type="ECO:0000256" key="2">
    <source>
        <dbReference type="SAM" id="SignalP"/>
    </source>
</evidence>
<dbReference type="Gene3D" id="2.70.70.10">
    <property type="entry name" value="Glucose Permease (Domain IIA)"/>
    <property type="match status" value="1"/>
</dbReference>
<evidence type="ECO:0000313" key="4">
    <source>
        <dbReference type="EMBL" id="RAL24525.1"/>
    </source>
</evidence>
<feature type="domain" description="M23ase beta-sheet core" evidence="3">
    <location>
        <begin position="275"/>
        <end position="371"/>
    </location>
</feature>
<dbReference type="PANTHER" id="PTHR21666">
    <property type="entry name" value="PEPTIDASE-RELATED"/>
    <property type="match status" value="1"/>
</dbReference>